<dbReference type="Proteomes" id="UP000679307">
    <property type="component" value="Chromosome"/>
</dbReference>
<keyword evidence="2" id="KW-1185">Reference proteome</keyword>
<proteinExistence type="predicted"/>
<organism evidence="1 2">
    <name type="scientific">Nocardioides aquaticus</name>
    <dbReference type="NCBI Taxonomy" id="160826"/>
    <lineage>
        <taxon>Bacteria</taxon>
        <taxon>Bacillati</taxon>
        <taxon>Actinomycetota</taxon>
        <taxon>Actinomycetes</taxon>
        <taxon>Propionibacteriales</taxon>
        <taxon>Nocardioidaceae</taxon>
        <taxon>Nocardioides</taxon>
    </lineage>
</organism>
<dbReference type="EMBL" id="CP075371">
    <property type="protein sequence ID" value="QVT78969.1"/>
    <property type="molecule type" value="Genomic_DNA"/>
</dbReference>
<reference evidence="1 2" key="1">
    <citation type="submission" date="2021-05" db="EMBL/GenBank/DDBJ databases">
        <title>Complete genome of Nocardioides aquaticus KCTC 9944T isolated from meromictic and hypersaline Ekho Lake, Antarctica.</title>
        <authorList>
            <person name="Hwang K."/>
            <person name="Kim K.M."/>
            <person name="Choe H."/>
        </authorList>
    </citation>
    <scope>NUCLEOTIDE SEQUENCE [LARGE SCALE GENOMIC DNA]</scope>
    <source>
        <strain evidence="1 2">KCTC 9944</strain>
    </source>
</reference>
<evidence type="ECO:0000313" key="2">
    <source>
        <dbReference type="Proteomes" id="UP000679307"/>
    </source>
</evidence>
<gene>
    <name evidence="1" type="ORF">ENKNEFLB_01349</name>
</gene>
<evidence type="ECO:0000313" key="1">
    <source>
        <dbReference type="EMBL" id="QVT78969.1"/>
    </source>
</evidence>
<sequence>MPAPLTPLRDDSSLGSDRVNVASRVAWLLRMARLTAGGGHSQAAVGTALRATGVRTHARLMSEVENGKVRHGRIIDGYERALGLREGQLRAPVDVLCRTLPGGPPDRDDASRAIGGGHLGVEEISERGERVRHPRRSGGAWLSWARAITAPEARGFPTWVAAPWLDELVDELGRSVGTAYVTRYEALSLLRTSPYGHLVLEAARRAVADPHAQVLVDTVSATADRPTPEVLRWAAELLADHRPMAVRAASHALLDVAATGGGEPEHWDLLVDPLVAAYERAVARADAGWHHTLSGVVTSLPERQAQAVTARLSRPPAPAASRVALGERTQADRRWRTATELAERVAEPDNLPDRPLLARLLFEVIHDQRPRHHFTATMLLVAVPFAHRVVEVLHDHAVREASDRDRHTILFRLAQMAPSPGLGTMPALAAGDVADLSARAVLLAHGGQRVEREVLDVLMARGHRRRALYAAGMTQDPWLDKVAHADEYPDEVRGAARWWQERDGLVDDLPGPR</sequence>
<accession>A0ABX8EER9</accession>
<name>A0ABX8EER9_9ACTN</name>
<evidence type="ECO:0008006" key="3">
    <source>
        <dbReference type="Google" id="ProtNLM"/>
    </source>
</evidence>
<protein>
    <recommendedName>
        <fullName evidence="3">XRE family transcriptional regulator</fullName>
    </recommendedName>
</protein>